<reference evidence="1 2" key="1">
    <citation type="journal article" date="2012" name="J. Bacteriol.">
        <title>Genome sequence of cold-adapted Pseudomonas mandelii strain JR-1.</title>
        <authorList>
            <person name="Jang S.H."/>
            <person name="Kim J."/>
            <person name="Kim J."/>
            <person name="Hong S."/>
            <person name="Lee C."/>
        </authorList>
    </citation>
    <scope>NUCLEOTIDE SEQUENCE [LARGE SCALE GENOMIC DNA]</scope>
    <source>
        <strain evidence="1 2">JR-1</strain>
    </source>
</reference>
<name>A0A024E504_9PSED</name>
<dbReference type="RefSeq" id="WP_010459903.1">
    <property type="nucleotide sequence ID" value="NZ_CP005960.1"/>
</dbReference>
<dbReference type="OrthoDB" id="7018884at2"/>
<evidence type="ECO:0000313" key="2">
    <source>
        <dbReference type="Proteomes" id="UP000026913"/>
    </source>
</evidence>
<evidence type="ECO:0008006" key="3">
    <source>
        <dbReference type="Google" id="ProtNLM"/>
    </source>
</evidence>
<dbReference type="AlphaFoldDB" id="A0A024E504"/>
<protein>
    <recommendedName>
        <fullName evidence="3">DUF3829 domain-containing protein</fullName>
    </recommendedName>
</protein>
<gene>
    <name evidence="1" type="ORF">OU5_0617</name>
</gene>
<sequence length="331" mass="38119">MNPKWLFPVATLVMLILMGLAGSSTFVARIDLWLDQHDAPLTAQANALSPMIDCINRVDVHWRVAYALYKSPKQPAEPVRDWITNQHDFDDNGARDAPAIQRDICSPKISEKLKLLDYDPTLALKADAYAQALQQVMPFTQQITFYRQARFSTAISEVQPAFADQFRPRAEDYLTASTVLRQQVEALDLEQRREQLKLIETRLGKDIHWYLLAYMIQAKDTLNLVTEGVNNRSLTPQALAKAIAELQLAWDFLQQFGQRHMQETQNRNEAPSYLWSHIARPTQKYLDALNALHKDWKNKAEPQRLSDDFYAVTRGYDSVISHYNRLARAEF</sequence>
<dbReference type="InterPro" id="IPR024291">
    <property type="entry name" value="DUF3829"/>
</dbReference>
<organism evidence="1 2">
    <name type="scientific">Pseudomonas mandelii JR-1</name>
    <dbReference type="NCBI Taxonomy" id="1147786"/>
    <lineage>
        <taxon>Bacteria</taxon>
        <taxon>Pseudomonadati</taxon>
        <taxon>Pseudomonadota</taxon>
        <taxon>Gammaproteobacteria</taxon>
        <taxon>Pseudomonadales</taxon>
        <taxon>Pseudomonadaceae</taxon>
        <taxon>Pseudomonas</taxon>
    </lineage>
</organism>
<evidence type="ECO:0000313" key="1">
    <source>
        <dbReference type="EMBL" id="AHZ67696.1"/>
    </source>
</evidence>
<dbReference type="EMBL" id="CP005960">
    <property type="protein sequence ID" value="AHZ67696.1"/>
    <property type="molecule type" value="Genomic_DNA"/>
</dbReference>
<dbReference type="KEGG" id="pman:OU5_0617"/>
<dbReference type="HOGENOM" id="CLU_846953_0_0_6"/>
<dbReference type="Pfam" id="PF12889">
    <property type="entry name" value="DUF3829"/>
    <property type="match status" value="1"/>
</dbReference>
<dbReference type="Proteomes" id="UP000026913">
    <property type="component" value="Chromosome"/>
</dbReference>
<accession>A0A024E504</accession>
<proteinExistence type="predicted"/>